<comment type="subcellular location">
    <subcellularLocation>
        <location evidence="2">Nucleus</location>
    </subcellularLocation>
</comment>
<evidence type="ECO:0000256" key="1">
    <source>
        <dbReference type="ARBA" id="ARBA00002687"/>
    </source>
</evidence>
<dbReference type="GO" id="GO:0006325">
    <property type="term" value="P:chromatin organization"/>
    <property type="evidence" value="ECO:0007669"/>
    <property type="project" value="InterPro"/>
</dbReference>
<keyword evidence="7" id="KW-1185">Reference proteome</keyword>
<dbReference type="AlphaFoldDB" id="A0A2J6TRD9"/>
<dbReference type="InParanoid" id="A0A2J6TRD9"/>
<dbReference type="GO" id="GO:0000417">
    <property type="term" value="C:HIR complex"/>
    <property type="evidence" value="ECO:0007669"/>
    <property type="project" value="TreeGrafter"/>
</dbReference>
<dbReference type="GO" id="GO:0031491">
    <property type="term" value="F:nucleosome binding"/>
    <property type="evidence" value="ECO:0007669"/>
    <property type="project" value="TreeGrafter"/>
</dbReference>
<dbReference type="Proteomes" id="UP000235371">
    <property type="component" value="Unassembled WGS sequence"/>
</dbReference>
<accession>A0A2J6TRD9</accession>
<dbReference type="GeneID" id="36578923"/>
<proteinExistence type="inferred from homology"/>
<dbReference type="OrthoDB" id="77564at2759"/>
<protein>
    <recommendedName>
        <fullName evidence="4">Histone transcription regulator 3 homolog</fullName>
    </recommendedName>
</protein>
<dbReference type="PANTHER" id="PTHR15502:SF7">
    <property type="entry name" value="CALCINEURIN-BINDING PROTEIN CABIN-1"/>
    <property type="match status" value="1"/>
</dbReference>
<dbReference type="RefSeq" id="XP_024742494.1">
    <property type="nucleotide sequence ID" value="XM_024870841.1"/>
</dbReference>
<comment type="function">
    <text evidence="1">Has a role in a nucleosome assembly pathway that is required for the integrity of heterochromatin and proper chromosome segregation.</text>
</comment>
<gene>
    <name evidence="6" type="ORF">K444DRAFT_183218</name>
</gene>
<evidence type="ECO:0000256" key="3">
    <source>
        <dbReference type="ARBA" id="ARBA00007335"/>
    </source>
</evidence>
<dbReference type="PANTHER" id="PTHR15502">
    <property type="entry name" value="CALCINEURIN-BINDING PROTEIN CABIN 1-RELATED"/>
    <property type="match status" value="1"/>
</dbReference>
<dbReference type="GO" id="GO:0005634">
    <property type="term" value="C:nucleus"/>
    <property type="evidence" value="ECO:0007669"/>
    <property type="project" value="UniProtKB-SubCell"/>
</dbReference>
<evidence type="ECO:0000256" key="2">
    <source>
        <dbReference type="ARBA" id="ARBA00004123"/>
    </source>
</evidence>
<reference evidence="6 7" key="1">
    <citation type="submission" date="2016-04" db="EMBL/GenBank/DDBJ databases">
        <title>A degradative enzymes factory behind the ericoid mycorrhizal symbiosis.</title>
        <authorList>
            <consortium name="DOE Joint Genome Institute"/>
            <person name="Martino E."/>
            <person name="Morin E."/>
            <person name="Grelet G."/>
            <person name="Kuo A."/>
            <person name="Kohler A."/>
            <person name="Daghino S."/>
            <person name="Barry K."/>
            <person name="Choi C."/>
            <person name="Cichocki N."/>
            <person name="Clum A."/>
            <person name="Copeland A."/>
            <person name="Hainaut M."/>
            <person name="Haridas S."/>
            <person name="Labutti K."/>
            <person name="Lindquist E."/>
            <person name="Lipzen A."/>
            <person name="Khouja H.-R."/>
            <person name="Murat C."/>
            <person name="Ohm R."/>
            <person name="Olson A."/>
            <person name="Spatafora J."/>
            <person name="Veneault-Fourrey C."/>
            <person name="Henrissat B."/>
            <person name="Grigoriev I."/>
            <person name="Martin F."/>
            <person name="Perotto S."/>
        </authorList>
    </citation>
    <scope>NUCLEOTIDE SEQUENCE [LARGE SCALE GENOMIC DNA]</scope>
    <source>
        <strain evidence="6 7">E</strain>
    </source>
</reference>
<name>A0A2J6TRD9_9HELO</name>
<evidence type="ECO:0000313" key="6">
    <source>
        <dbReference type="EMBL" id="PMD65590.1"/>
    </source>
</evidence>
<comment type="similarity">
    <text evidence="3">Belongs to the HIR3 family.</text>
</comment>
<evidence type="ECO:0000313" key="7">
    <source>
        <dbReference type="Proteomes" id="UP000235371"/>
    </source>
</evidence>
<dbReference type="EMBL" id="KZ613746">
    <property type="protein sequence ID" value="PMD65590.1"/>
    <property type="molecule type" value="Genomic_DNA"/>
</dbReference>
<organism evidence="6 7">
    <name type="scientific">Hyaloscypha bicolor E</name>
    <dbReference type="NCBI Taxonomy" id="1095630"/>
    <lineage>
        <taxon>Eukaryota</taxon>
        <taxon>Fungi</taxon>
        <taxon>Dikarya</taxon>
        <taxon>Ascomycota</taxon>
        <taxon>Pezizomycotina</taxon>
        <taxon>Leotiomycetes</taxon>
        <taxon>Helotiales</taxon>
        <taxon>Hyaloscyphaceae</taxon>
        <taxon>Hyaloscypha</taxon>
        <taxon>Hyaloscypha bicolor</taxon>
    </lineage>
</organism>
<dbReference type="InterPro" id="IPR033053">
    <property type="entry name" value="Hir3/CABIN1"/>
</dbReference>
<evidence type="ECO:0000256" key="4">
    <source>
        <dbReference type="ARBA" id="ARBA00014848"/>
    </source>
</evidence>
<keyword evidence="5" id="KW-0539">Nucleus</keyword>
<evidence type="ECO:0000256" key="5">
    <source>
        <dbReference type="ARBA" id="ARBA00023242"/>
    </source>
</evidence>
<dbReference type="STRING" id="1095630.A0A2J6TRD9"/>
<sequence length="463" mass="53364">MSTDEHTQGLVNQLDFFPRSFDTANWVFGDQGGLIIWYEEILGRLPYPGGHLPSDVVTTYPPSTVHSCGDECSSNCSDLDVDLLQVLEDVVLDYPPNDLARGPLFPIKEEPTDDSLAYMETSSNTLILSIRKSSWRSTRFLQNSIYTERLEEHKTSDSEAKHLTITLPDMLETLFQVTYLDLEVIRIRQILSTLREALEVQRSGANRKLNTRIIESSLDSNIWSRNLLQSIQGVWSISTKPIHGIDSVLATSEWYFYMGMVALSRSQFRFRSPPLKQYLDSAISFFFLDLQYGTDRWETWYRLAQCYEAIAETTSDFIALIRRAIHCYMIAISSAKRTTHTHESLKTLSLLCHDFGILIYNLTPLMESKWPLGRYETCKLAINLLKLATLYFSGRWMSHFMLASYTYQRFEVTQDGQSRNLNLEIKSVLKTLKQAFHILSKSPPIILRRESRYDIHKEITLSP</sequence>